<dbReference type="SMART" id="SM00875">
    <property type="entry name" value="BACK"/>
    <property type="match status" value="1"/>
</dbReference>
<dbReference type="Proteomes" id="UP000095284">
    <property type="component" value="Unplaced"/>
</dbReference>
<dbReference type="Proteomes" id="UP000582659">
    <property type="component" value="Unassembled WGS sequence"/>
</dbReference>
<gene>
    <name evidence="5" type="ORF">BXYJ_LOCUS8920</name>
</gene>
<reference evidence="5" key="2">
    <citation type="submission" date="2020-09" db="EMBL/GenBank/DDBJ databases">
        <authorList>
            <person name="Kikuchi T."/>
        </authorList>
    </citation>
    <scope>NUCLEOTIDE SEQUENCE</scope>
    <source>
        <strain evidence="5">Ka4C1</strain>
    </source>
</reference>
<dbReference type="InterPro" id="IPR012983">
    <property type="entry name" value="PHR"/>
</dbReference>
<dbReference type="SMART" id="SM00225">
    <property type="entry name" value="BTB"/>
    <property type="match status" value="1"/>
</dbReference>
<dbReference type="SUPFAM" id="SSF54695">
    <property type="entry name" value="POZ domain"/>
    <property type="match status" value="1"/>
</dbReference>
<dbReference type="EMBL" id="CAJFCV020000004">
    <property type="protein sequence ID" value="CAG9115538.1"/>
    <property type="molecule type" value="Genomic_DNA"/>
</dbReference>
<evidence type="ECO:0000256" key="3">
    <source>
        <dbReference type="SAM" id="MobiDB-lite"/>
    </source>
</evidence>
<dbReference type="InterPro" id="IPR011333">
    <property type="entry name" value="SKP1/BTB/POZ_sf"/>
</dbReference>
<dbReference type="InterPro" id="IPR000210">
    <property type="entry name" value="BTB/POZ_dom"/>
</dbReference>
<organism evidence="6 8">
    <name type="scientific">Bursaphelenchus xylophilus</name>
    <name type="common">Pinewood nematode worm</name>
    <name type="synonym">Aphelenchoides xylophilus</name>
    <dbReference type="NCBI Taxonomy" id="6326"/>
    <lineage>
        <taxon>Eukaryota</taxon>
        <taxon>Metazoa</taxon>
        <taxon>Ecdysozoa</taxon>
        <taxon>Nematoda</taxon>
        <taxon>Chromadorea</taxon>
        <taxon>Rhabditida</taxon>
        <taxon>Tylenchina</taxon>
        <taxon>Tylenchomorpha</taxon>
        <taxon>Aphelenchoidea</taxon>
        <taxon>Aphelenchoididae</taxon>
        <taxon>Bursaphelenchus</taxon>
    </lineage>
</organism>
<dbReference type="EMBL" id="CAJFDI010000004">
    <property type="protein sequence ID" value="CAD5226188.1"/>
    <property type="molecule type" value="Genomic_DNA"/>
</dbReference>
<keyword evidence="2" id="KW-0963">Cytoplasm</keyword>
<evidence type="ECO:0000313" key="5">
    <source>
        <dbReference type="EMBL" id="CAD5226188.1"/>
    </source>
</evidence>
<dbReference type="Pfam" id="PF00651">
    <property type="entry name" value="BTB"/>
    <property type="match status" value="1"/>
</dbReference>
<dbReference type="GO" id="GO:0022008">
    <property type="term" value="P:neurogenesis"/>
    <property type="evidence" value="ECO:0007669"/>
    <property type="project" value="TreeGrafter"/>
</dbReference>
<dbReference type="InterPro" id="IPR038648">
    <property type="entry name" value="PHR_sf"/>
</dbReference>
<proteinExistence type="predicted"/>
<dbReference type="Gene3D" id="1.25.40.420">
    <property type="match status" value="1"/>
</dbReference>
<sequence>MDEAANKTVKSPEKPTGASKPIIPDNLRRRNSVNERGTGNVKKNTNPIKDDDDTERRKSWQDPSNPHFQLNGHYLADLSDRVARMYDNPLYADVAFLVGEKEERHTAHKLILSLSSEVFGTMLYNDKFDQNIVNGCQEIKVPDIDSETFKKVIQFMYTDTIQLDLDSVINVLYCARKYAILNLERRCSDFLEQHLTVENAFIILGQAKLYDQTHLARVCFDLIDKETIEVLKTDGFLEVGKEVLNDVFRRDTLRIMEPDLFDLVIRWAEAECGRKKLKPIGENMRKVLGETLYTIRFPLMTLEEFSGLMTKYRGFLTDREALDVFLHHHLEEKPSIPFPSRSRYRVLGKELVITRFQRIESRWGYSGSADRIKFTVDVPIFITALGLYGSMHGPYQYAVKLEITDFSSNKGIAINDTTFQCDGSAGIFRVPFKEPVEILANVTYEISATIKGPDSHYGAKGLRRISRHSSQGTITFQFSYAHGTNNGTSVDDGQIPEIIFCLKEG</sequence>
<evidence type="ECO:0000256" key="1">
    <source>
        <dbReference type="ARBA" id="ARBA00004496"/>
    </source>
</evidence>
<dbReference type="eggNOG" id="KOG2075">
    <property type="taxonomic scope" value="Eukaryota"/>
</dbReference>
<dbReference type="GO" id="GO:0005829">
    <property type="term" value="C:cytosol"/>
    <property type="evidence" value="ECO:0007669"/>
    <property type="project" value="TreeGrafter"/>
</dbReference>
<evidence type="ECO:0000259" key="4">
    <source>
        <dbReference type="PROSITE" id="PS50097"/>
    </source>
</evidence>
<dbReference type="AlphaFoldDB" id="A0A1I7RHP1"/>
<evidence type="ECO:0000256" key="2">
    <source>
        <dbReference type="ARBA" id="ARBA00022490"/>
    </source>
</evidence>
<dbReference type="SMR" id="A0A1I7RHP1"/>
<comment type="subcellular location">
    <subcellularLocation>
        <location evidence="1">Cytoplasm</location>
    </subcellularLocation>
</comment>
<feature type="domain" description="BTB" evidence="4">
    <location>
        <begin position="92"/>
        <end position="165"/>
    </location>
</feature>
<name>A0A1I7RHP1_BURXY</name>
<dbReference type="PANTHER" id="PTHR45774:SF3">
    <property type="entry name" value="BTB (POZ) DOMAIN-CONTAINING 2B-RELATED"/>
    <property type="match status" value="1"/>
</dbReference>
<dbReference type="Proteomes" id="UP000659654">
    <property type="component" value="Unassembled WGS sequence"/>
</dbReference>
<evidence type="ECO:0000313" key="7">
    <source>
        <dbReference type="Proteomes" id="UP000659654"/>
    </source>
</evidence>
<protein>
    <submittedName>
        <fullName evidence="5">(pine wood nematode) hypothetical protein</fullName>
    </submittedName>
    <submittedName>
        <fullName evidence="8">BTB domain-containing protein</fullName>
    </submittedName>
</protein>
<dbReference type="PROSITE" id="PS50097">
    <property type="entry name" value="BTB"/>
    <property type="match status" value="1"/>
</dbReference>
<evidence type="ECO:0000313" key="6">
    <source>
        <dbReference type="Proteomes" id="UP000095284"/>
    </source>
</evidence>
<dbReference type="PANTHER" id="PTHR45774">
    <property type="entry name" value="BTB/POZ DOMAIN-CONTAINING"/>
    <property type="match status" value="1"/>
</dbReference>
<feature type="region of interest" description="Disordered" evidence="3">
    <location>
        <begin position="1"/>
        <end position="66"/>
    </location>
</feature>
<feature type="compositionally biased region" description="Polar residues" evidence="3">
    <location>
        <begin position="34"/>
        <end position="47"/>
    </location>
</feature>
<dbReference type="Gene3D" id="2.60.120.820">
    <property type="entry name" value="PHR domain"/>
    <property type="match status" value="1"/>
</dbReference>
<dbReference type="InterPro" id="IPR011705">
    <property type="entry name" value="BACK"/>
</dbReference>
<accession>A0A1I7RHP1</accession>
<dbReference type="GO" id="GO:0000932">
    <property type="term" value="C:P-body"/>
    <property type="evidence" value="ECO:0007669"/>
    <property type="project" value="TreeGrafter"/>
</dbReference>
<reference evidence="8" key="1">
    <citation type="submission" date="2016-11" db="UniProtKB">
        <authorList>
            <consortium name="WormBaseParasite"/>
        </authorList>
    </citation>
    <scope>IDENTIFICATION</scope>
</reference>
<dbReference type="Pfam" id="PF08005">
    <property type="entry name" value="PHR"/>
    <property type="match status" value="1"/>
</dbReference>
<dbReference type="Gene3D" id="3.30.710.10">
    <property type="entry name" value="Potassium Channel Kv1.1, Chain A"/>
    <property type="match status" value="1"/>
</dbReference>
<dbReference type="Pfam" id="PF07707">
    <property type="entry name" value="BACK"/>
    <property type="match status" value="1"/>
</dbReference>
<evidence type="ECO:0000313" key="8">
    <source>
        <dbReference type="WBParaSite" id="BXY_0021900.1"/>
    </source>
</evidence>
<keyword evidence="7" id="KW-1185">Reference proteome</keyword>
<dbReference type="WBParaSite" id="BXY_0021900.1">
    <property type="protein sequence ID" value="BXY_0021900.1"/>
    <property type="gene ID" value="BXY_0021900"/>
</dbReference>
<dbReference type="OrthoDB" id="636773at2759"/>